<protein>
    <submittedName>
        <fullName evidence="2">Uncharacterized protein</fullName>
    </submittedName>
</protein>
<reference evidence="2" key="1">
    <citation type="submission" date="2022-11" db="UniProtKB">
        <authorList>
            <consortium name="WormBaseParasite"/>
        </authorList>
    </citation>
    <scope>IDENTIFICATION</scope>
</reference>
<evidence type="ECO:0000313" key="2">
    <source>
        <dbReference type="WBParaSite" id="ES5_v2.g15283.t1"/>
    </source>
</evidence>
<accession>A0AC34FDA1</accession>
<dbReference type="WBParaSite" id="ES5_v2.g15283.t1">
    <property type="protein sequence ID" value="ES5_v2.g15283.t1"/>
    <property type="gene ID" value="ES5_v2.g15283"/>
</dbReference>
<organism evidence="1 2">
    <name type="scientific">Panagrolaimus sp. ES5</name>
    <dbReference type="NCBI Taxonomy" id="591445"/>
    <lineage>
        <taxon>Eukaryota</taxon>
        <taxon>Metazoa</taxon>
        <taxon>Ecdysozoa</taxon>
        <taxon>Nematoda</taxon>
        <taxon>Chromadorea</taxon>
        <taxon>Rhabditida</taxon>
        <taxon>Tylenchina</taxon>
        <taxon>Panagrolaimomorpha</taxon>
        <taxon>Panagrolaimoidea</taxon>
        <taxon>Panagrolaimidae</taxon>
        <taxon>Panagrolaimus</taxon>
    </lineage>
</organism>
<sequence length="780" mass="89892">MNLCNNWQFWPPNRCTYGVAASGIYLLLTFVSIIGALIRSCKRPRIPYQHLEQPVGRRRGPLTKSFAFVFISTVTFISLPWIYYFSHTEYLHWNWAFYLWAGSHTLFWMIAEYEMIRTSFSNYAPINVVTIFGVSVLLASPIAVFWNEFFPKYPYESSYFVYFLIELILSFLSLIFIVCGFTLRDVNNQEGKWLKIEESLRQVAFYIWPHHSFTLRLKVYVCGLLLIVGRVTNIIFPLYSKWIIDDLSQGIFCYKLILISALVKFLQGSSMGGFLNTIRSQLWIRIGQYTTKEIQMDMFAHLHRLSLSWHLARKTGEVLRVMDRGTKSIQTILQYILFNVAPTIIDIIIATIFFFIAFNYYFGVLVLVTMILYMIVTILVTEWRTRHRREMNKAENEWQFIGVDSLLNYETVKYYGAEEVEYNRYKGALITYQQAEYRNTSSLNLLNFLQNAIIGASLIVGTLLIAYLISLPNSKYTSGDYIMFTTYIMQLYGPLNFFGTLYRTIQQAFIDMENMFEFLAESVEVAEKPNAIEMPNGSMPLELSNVTFGYYENQKVLENISFMVRPGETVAVVGASGSGKSTLIRLLFRLYDTKTGQIFFGNNEIRDVTINSLRQSIGIVPQDTVLFNDTIEYNIRYGRPTASGEEIEDAARAAEIHDFILTLPNGYNTIVGERGLKLSGGEKQRVAIARTILKNPAYLLLDEATSALDSQTESRIQENLIQLAKGRTCVVVAHRLSTIRHADKIIVFRDGKIIQSGTHDELVDRAGEYRELWVLQHQRQ</sequence>
<name>A0AC34FDA1_9BILA</name>
<proteinExistence type="predicted"/>
<evidence type="ECO:0000313" key="1">
    <source>
        <dbReference type="Proteomes" id="UP000887579"/>
    </source>
</evidence>
<dbReference type="Proteomes" id="UP000887579">
    <property type="component" value="Unplaced"/>
</dbReference>